<dbReference type="InterPro" id="IPR032710">
    <property type="entry name" value="NTF2-like_dom_sf"/>
</dbReference>
<dbReference type="PANTHER" id="PTHR34213">
    <property type="entry name" value="NUCLEAR TRANSPORT FACTOR 2 (NTF2) FAMILY PROTEIN"/>
    <property type="match status" value="1"/>
</dbReference>
<dbReference type="InParanoid" id="A0A1Y2DAJ7"/>
<dbReference type="GeneID" id="63777718"/>
<dbReference type="EMBL" id="MCFJ01000026">
    <property type="protein sequence ID" value="ORY55685.1"/>
    <property type="molecule type" value="Genomic_DNA"/>
</dbReference>
<evidence type="ECO:0008006" key="3">
    <source>
        <dbReference type="Google" id="ProtNLM"/>
    </source>
</evidence>
<organism evidence="1 2">
    <name type="scientific">Pseudomassariella vexata</name>
    <dbReference type="NCBI Taxonomy" id="1141098"/>
    <lineage>
        <taxon>Eukaryota</taxon>
        <taxon>Fungi</taxon>
        <taxon>Dikarya</taxon>
        <taxon>Ascomycota</taxon>
        <taxon>Pezizomycotina</taxon>
        <taxon>Sordariomycetes</taxon>
        <taxon>Xylariomycetidae</taxon>
        <taxon>Amphisphaeriales</taxon>
        <taxon>Pseudomassariaceae</taxon>
        <taxon>Pseudomassariella</taxon>
    </lineage>
</organism>
<comment type="caution">
    <text evidence="1">The sequence shown here is derived from an EMBL/GenBank/DDBJ whole genome shotgun (WGS) entry which is preliminary data.</text>
</comment>
<dbReference type="OrthoDB" id="2400485at2759"/>
<sequence>MFSRSNFVQTSASALRSTGRSTSTFRTLFGFIQQKVRIMATGTPSASAQAQQNADATSATLSSYDIKNKPINEAPGVKLSESQKVVVGSILDLFSGNPTLKHLSLWHRDAIFADNITSAAGYDKFAAQWYGLPAVFSPIHIQSHKVTSAGNPIVMDLSNKYVVKGLKTEKIMDSVVKIHIDGDGKIEKVEDKWNGNLPEGGVAEAFRKLNAVTVPTMVQVPKTEEEDLKMKAEREKSS</sequence>
<gene>
    <name evidence="1" type="ORF">BCR38DRAFT_452132</name>
</gene>
<dbReference type="STRING" id="1141098.A0A1Y2DAJ7"/>
<reference evidence="1 2" key="1">
    <citation type="submission" date="2016-07" db="EMBL/GenBank/DDBJ databases">
        <title>Pervasive Adenine N6-methylation of Active Genes in Fungi.</title>
        <authorList>
            <consortium name="DOE Joint Genome Institute"/>
            <person name="Mondo S.J."/>
            <person name="Dannebaum R.O."/>
            <person name="Kuo R.C."/>
            <person name="Labutti K."/>
            <person name="Haridas S."/>
            <person name="Kuo A."/>
            <person name="Salamov A."/>
            <person name="Ahrendt S.R."/>
            <person name="Lipzen A."/>
            <person name="Sullivan W."/>
            <person name="Andreopoulos W.B."/>
            <person name="Clum A."/>
            <person name="Lindquist E."/>
            <person name="Daum C."/>
            <person name="Ramamoorthy G.K."/>
            <person name="Gryganskyi A."/>
            <person name="Culley D."/>
            <person name="Magnuson J.K."/>
            <person name="James T.Y."/>
            <person name="O'Malley M.A."/>
            <person name="Stajich J.E."/>
            <person name="Spatafora J.W."/>
            <person name="Visel A."/>
            <person name="Grigoriev I.V."/>
        </authorList>
    </citation>
    <scope>NUCLEOTIDE SEQUENCE [LARGE SCALE GENOMIC DNA]</scope>
    <source>
        <strain evidence="1 2">CBS 129021</strain>
    </source>
</reference>
<evidence type="ECO:0000313" key="1">
    <source>
        <dbReference type="EMBL" id="ORY55685.1"/>
    </source>
</evidence>
<dbReference type="PANTHER" id="PTHR34213:SF2">
    <property type="entry name" value="NUCLEAR TRANSPORT FACTOR 2 (NTF2) FAMILY PROTEIN"/>
    <property type="match status" value="1"/>
</dbReference>
<keyword evidence="2" id="KW-1185">Reference proteome</keyword>
<name>A0A1Y2DAJ7_9PEZI</name>
<accession>A0A1Y2DAJ7</accession>
<evidence type="ECO:0000313" key="2">
    <source>
        <dbReference type="Proteomes" id="UP000193689"/>
    </source>
</evidence>
<dbReference type="Proteomes" id="UP000193689">
    <property type="component" value="Unassembled WGS sequence"/>
</dbReference>
<dbReference type="SUPFAM" id="SSF54427">
    <property type="entry name" value="NTF2-like"/>
    <property type="match status" value="1"/>
</dbReference>
<dbReference type="AlphaFoldDB" id="A0A1Y2DAJ7"/>
<proteinExistence type="predicted"/>
<dbReference type="RefSeq" id="XP_040709743.1">
    <property type="nucleotide sequence ID" value="XM_040861506.1"/>
</dbReference>
<protein>
    <recommendedName>
        <fullName evidence="3">SnoaL-like domain-containing protein</fullName>
    </recommendedName>
</protein>